<feature type="transmembrane region" description="Helical" evidence="1">
    <location>
        <begin position="69"/>
        <end position="88"/>
    </location>
</feature>
<protein>
    <recommendedName>
        <fullName evidence="4">Integral membrane protein (PIN domain superfamily)</fullName>
    </recommendedName>
</protein>
<evidence type="ECO:0000313" key="3">
    <source>
        <dbReference type="Proteomes" id="UP000256884"/>
    </source>
</evidence>
<evidence type="ECO:0000313" key="2">
    <source>
        <dbReference type="EMBL" id="REH56648.1"/>
    </source>
</evidence>
<dbReference type="EMBL" id="QUNS01000001">
    <property type="protein sequence ID" value="REH56648.1"/>
    <property type="molecule type" value="Genomic_DNA"/>
</dbReference>
<dbReference type="AlphaFoldDB" id="A0A3E0IDK2"/>
<reference evidence="2 3" key="1">
    <citation type="submission" date="2018-08" db="EMBL/GenBank/DDBJ databases">
        <title>Genomic Encyclopedia of Type Strains, Phase IV (KMG-IV): sequencing the most valuable type-strain genomes for metagenomic binning, comparative biology and taxonomic classification.</title>
        <authorList>
            <person name="Goeker M."/>
        </authorList>
    </citation>
    <scope>NUCLEOTIDE SEQUENCE [LARGE SCALE GENOMIC DNA]</scope>
    <source>
        <strain evidence="2 3">DSM 18841</strain>
    </source>
</reference>
<keyword evidence="1" id="KW-0812">Transmembrane</keyword>
<keyword evidence="3" id="KW-1185">Reference proteome</keyword>
<accession>A0A3E0IDK2</accession>
<feature type="transmembrane region" description="Helical" evidence="1">
    <location>
        <begin position="100"/>
        <end position="119"/>
    </location>
</feature>
<evidence type="ECO:0000256" key="1">
    <source>
        <dbReference type="SAM" id="Phobius"/>
    </source>
</evidence>
<comment type="caution">
    <text evidence="2">The sequence shown here is derived from an EMBL/GenBank/DDBJ whole genome shotgun (WGS) entry which is preliminary data.</text>
</comment>
<evidence type="ECO:0008006" key="4">
    <source>
        <dbReference type="Google" id="ProtNLM"/>
    </source>
</evidence>
<dbReference type="Proteomes" id="UP000256884">
    <property type="component" value="Unassembled WGS sequence"/>
</dbReference>
<keyword evidence="1" id="KW-1133">Transmembrane helix</keyword>
<sequence length="128" mass="14893">MDISVFLLKFWGWYCIIFFFVLSFNPKRVKQIVDNLQDARFLIILSLFAIIIGLLNVLAHNIWEANSKLLVTLFGWLALIKGVILFTFPKQTIKLLKQSNIKFIQGVYLLLFFLGMFLLNEAYGIVPF</sequence>
<proteinExistence type="predicted"/>
<feature type="transmembrane region" description="Helical" evidence="1">
    <location>
        <begin position="41"/>
        <end position="63"/>
    </location>
</feature>
<dbReference type="OrthoDB" id="2915162at2"/>
<keyword evidence="1" id="KW-0472">Membrane</keyword>
<organism evidence="2 3">
    <name type="scientific">Tenacibaculum gallaicum</name>
    <dbReference type="NCBI Taxonomy" id="561505"/>
    <lineage>
        <taxon>Bacteria</taxon>
        <taxon>Pseudomonadati</taxon>
        <taxon>Bacteroidota</taxon>
        <taxon>Flavobacteriia</taxon>
        <taxon>Flavobacteriales</taxon>
        <taxon>Flavobacteriaceae</taxon>
        <taxon>Tenacibaculum</taxon>
    </lineage>
</organism>
<name>A0A3E0IDK2_9FLAO</name>
<dbReference type="RefSeq" id="WP_115899936.1">
    <property type="nucleotide sequence ID" value="NZ_QUNS01000001.1"/>
</dbReference>
<feature type="transmembrane region" description="Helical" evidence="1">
    <location>
        <begin position="6"/>
        <end position="25"/>
    </location>
</feature>
<gene>
    <name evidence="2" type="ORF">C7448_101690</name>
</gene>